<feature type="domain" description="FHA" evidence="2">
    <location>
        <begin position="48"/>
        <end position="104"/>
    </location>
</feature>
<feature type="region of interest" description="Disordered" evidence="1">
    <location>
        <begin position="201"/>
        <end position="264"/>
    </location>
</feature>
<feature type="compositionally biased region" description="Pro residues" evidence="1">
    <location>
        <begin position="373"/>
        <end position="384"/>
    </location>
</feature>
<evidence type="ECO:0000313" key="4">
    <source>
        <dbReference type="Proteomes" id="UP001189429"/>
    </source>
</evidence>
<dbReference type="SUPFAM" id="SSF49879">
    <property type="entry name" value="SMAD/FHA domain"/>
    <property type="match status" value="1"/>
</dbReference>
<keyword evidence="4" id="KW-1185">Reference proteome</keyword>
<proteinExistence type="predicted"/>
<dbReference type="InterPro" id="IPR000253">
    <property type="entry name" value="FHA_dom"/>
</dbReference>
<accession>A0ABN9Q1P6</accession>
<dbReference type="Gene3D" id="2.60.200.20">
    <property type="match status" value="1"/>
</dbReference>
<sequence length="406" mass="42235">MEEEFDGMEGFEGAEDEKELVTFSITISDAPGAPECSHRLSLAPGEVLKIGRSAKCGICVNRSEVSWNHLEVRPLPGLGALGCRPSLRVRDVSANGAGLQARRPGASDDGQAAEVQRLAKGADMEVSHGSLLFLPFRTNKKREGQDVHRTQLTVRIDDQLRDSAGLEPTWCPSPSPDEPPQEAADAVAVADAAVEAVAGLAGAGARQARRRPRGSSSGSSGSRSSRSSVASGGARGDAVAAKTTKEAPLAAATNGRTVNGSRAKPAALAPGAEVRVVGLQKRGELNGKVATVVAWDAAGGFWKVRLQEDGSGKAFRPANLEPVVSGTAEASSKRARKGLAASSAAEMLARCQAFAREQELKREMESEAAGDGDPPPPPDGPPPAEAAAGSAQPPPWRPRPPQPQRR</sequence>
<feature type="compositionally biased region" description="Pro residues" evidence="1">
    <location>
        <begin position="392"/>
        <end position="406"/>
    </location>
</feature>
<comment type="caution">
    <text evidence="3">The sequence shown here is derived from an EMBL/GenBank/DDBJ whole genome shotgun (WGS) entry which is preliminary data.</text>
</comment>
<dbReference type="Proteomes" id="UP001189429">
    <property type="component" value="Unassembled WGS sequence"/>
</dbReference>
<protein>
    <recommendedName>
        <fullName evidence="2">FHA domain-containing protein</fullName>
    </recommendedName>
</protein>
<feature type="compositionally biased region" description="Low complexity" evidence="1">
    <location>
        <begin position="214"/>
        <end position="241"/>
    </location>
</feature>
<name>A0ABN9Q1P6_9DINO</name>
<feature type="compositionally biased region" description="Basic and acidic residues" evidence="1">
    <location>
        <begin position="356"/>
        <end position="365"/>
    </location>
</feature>
<organism evidence="3 4">
    <name type="scientific">Prorocentrum cordatum</name>
    <dbReference type="NCBI Taxonomy" id="2364126"/>
    <lineage>
        <taxon>Eukaryota</taxon>
        <taxon>Sar</taxon>
        <taxon>Alveolata</taxon>
        <taxon>Dinophyceae</taxon>
        <taxon>Prorocentrales</taxon>
        <taxon>Prorocentraceae</taxon>
        <taxon>Prorocentrum</taxon>
    </lineage>
</organism>
<reference evidence="3" key="1">
    <citation type="submission" date="2023-10" db="EMBL/GenBank/DDBJ databases">
        <authorList>
            <person name="Chen Y."/>
            <person name="Shah S."/>
            <person name="Dougan E. K."/>
            <person name="Thang M."/>
            <person name="Chan C."/>
        </authorList>
    </citation>
    <scope>NUCLEOTIDE SEQUENCE [LARGE SCALE GENOMIC DNA]</scope>
</reference>
<dbReference type="EMBL" id="CAUYUJ010001669">
    <property type="protein sequence ID" value="CAK0797026.1"/>
    <property type="molecule type" value="Genomic_DNA"/>
</dbReference>
<evidence type="ECO:0000259" key="2">
    <source>
        <dbReference type="PROSITE" id="PS50006"/>
    </source>
</evidence>
<dbReference type="PROSITE" id="PS50006">
    <property type="entry name" value="FHA_DOMAIN"/>
    <property type="match status" value="1"/>
</dbReference>
<gene>
    <name evidence="3" type="ORF">PCOR1329_LOCUS6223</name>
</gene>
<dbReference type="InterPro" id="IPR008984">
    <property type="entry name" value="SMAD_FHA_dom_sf"/>
</dbReference>
<feature type="region of interest" description="Disordered" evidence="1">
    <location>
        <begin position="356"/>
        <end position="406"/>
    </location>
</feature>
<feature type="region of interest" description="Disordered" evidence="1">
    <location>
        <begin position="158"/>
        <end position="184"/>
    </location>
</feature>
<evidence type="ECO:0000256" key="1">
    <source>
        <dbReference type="SAM" id="MobiDB-lite"/>
    </source>
</evidence>
<evidence type="ECO:0000313" key="3">
    <source>
        <dbReference type="EMBL" id="CAK0797026.1"/>
    </source>
</evidence>